<comment type="caution">
    <text evidence="2">The sequence shown here is derived from an EMBL/GenBank/DDBJ whole genome shotgun (WGS) entry which is preliminary data.</text>
</comment>
<accession>A0AAD2WDB9</accession>
<dbReference type="InterPro" id="IPR012338">
    <property type="entry name" value="Beta-lactam/transpept-like"/>
</dbReference>
<dbReference type="PANTHER" id="PTHR43283">
    <property type="entry name" value="BETA-LACTAMASE-RELATED"/>
    <property type="match status" value="1"/>
</dbReference>
<dbReference type="InterPro" id="IPR050789">
    <property type="entry name" value="Diverse_Enzym_Activities"/>
</dbReference>
<dbReference type="InterPro" id="IPR001466">
    <property type="entry name" value="Beta-lactam-related"/>
</dbReference>
<name>A0AAD2WDB9_PSEPU</name>
<organism evidence="2 3">
    <name type="scientific">Pseudomonas putida TRO1</name>
    <dbReference type="NCBI Taxonomy" id="1227924"/>
    <lineage>
        <taxon>Bacteria</taxon>
        <taxon>Pseudomonadati</taxon>
        <taxon>Pseudomonadota</taxon>
        <taxon>Gammaproteobacteria</taxon>
        <taxon>Pseudomonadales</taxon>
        <taxon>Pseudomonadaceae</taxon>
        <taxon>Pseudomonas</taxon>
    </lineage>
</organism>
<dbReference type="AlphaFoldDB" id="A0AAD2WDB9"/>
<evidence type="ECO:0000313" key="3">
    <source>
        <dbReference type="Proteomes" id="UP000013237"/>
    </source>
</evidence>
<dbReference type="RefSeq" id="WP_004575181.1">
    <property type="nucleotide sequence ID" value="NZ_APBQ01000046.1"/>
</dbReference>
<dbReference type="PANTHER" id="PTHR43283:SF7">
    <property type="entry name" value="BETA-LACTAMASE-RELATED DOMAIN-CONTAINING PROTEIN"/>
    <property type="match status" value="1"/>
</dbReference>
<feature type="domain" description="Beta-lactamase-related" evidence="1">
    <location>
        <begin position="120"/>
        <end position="420"/>
    </location>
</feature>
<proteinExistence type="predicted"/>
<dbReference type="SUPFAM" id="SSF56601">
    <property type="entry name" value="beta-lactamase/transpeptidase-like"/>
    <property type="match status" value="1"/>
</dbReference>
<reference evidence="2 3" key="1">
    <citation type="submission" date="2013-02" db="EMBL/GenBank/DDBJ databases">
        <title>Insights into the proteome of triclosan-resistant Pseudomonas putida TRO1, isolated from activated sludge.</title>
        <authorList>
            <person name="Lolas I.B."/>
            <person name="Almeida B."/>
            <person name="Starnawski P.M."/>
            <person name="Soenderkaer M."/>
            <person name="Nielsen K.L."/>
            <person name="Nielsen J.L."/>
        </authorList>
    </citation>
    <scope>NUCLEOTIDE SEQUENCE [LARGE SCALE GENOMIC DNA]</scope>
    <source>
        <strain evidence="2 3">TRO1</strain>
    </source>
</reference>
<dbReference type="Gene3D" id="3.40.710.10">
    <property type="entry name" value="DD-peptidase/beta-lactamase superfamily"/>
    <property type="match status" value="1"/>
</dbReference>
<dbReference type="Proteomes" id="UP000013237">
    <property type="component" value="Unassembled WGS sequence"/>
</dbReference>
<sequence length="430" mass="47008">MFTTKKIDPLTQTAVSLSRIAKQGGLSLGLVLSLAGGTVLPAAAADSVCGPKNIEAVASYFSTATASAPQNYRNAYQHFPSREIPAAAKPFALTAGQPLGKVDYSYEGKERSLDDFLKSTRSNAFLVLHDGQILQEQYFNGASQQSHFLINSMTKSLVGLLVGVAVEQGKIASLDDPITRYLPELAHSAYATATVRQVLDMTTAMQFAGQNPEAAGRGRDIEAAAGKSFGCNQSIRQHPTTALYSERSHHGERFTYINTNTQVLGMLVERVTGTSLSQFMENNIWSRIGTESSAYWLLDQTDKSKAIEHAWVGLNARLRDLGRMGMLLAHGGEWQGQQLISKAWINESMHPSEPFLQQLPERPLFGYSHQWWVPVGGEGEFMGIGFGGQYLYVNQPKQLVVVQLSTNPAYDPKKTSEETLAAFRAIATKL</sequence>
<gene>
    <name evidence="2" type="ORF">C206_05049</name>
</gene>
<dbReference type="EMBL" id="APBQ01000046">
    <property type="protein sequence ID" value="ENY78744.1"/>
    <property type="molecule type" value="Genomic_DNA"/>
</dbReference>
<dbReference type="Pfam" id="PF00144">
    <property type="entry name" value="Beta-lactamase"/>
    <property type="match status" value="1"/>
</dbReference>
<evidence type="ECO:0000313" key="2">
    <source>
        <dbReference type="EMBL" id="ENY78744.1"/>
    </source>
</evidence>
<protein>
    <submittedName>
        <fullName evidence="2">Beta-lactamase</fullName>
    </submittedName>
</protein>
<evidence type="ECO:0000259" key="1">
    <source>
        <dbReference type="Pfam" id="PF00144"/>
    </source>
</evidence>